<dbReference type="PRINTS" id="PR00385">
    <property type="entry name" value="P450"/>
</dbReference>
<dbReference type="OrthoDB" id="2789670at2759"/>
<dbReference type="PRINTS" id="PR00463">
    <property type="entry name" value="EP450I"/>
</dbReference>
<dbReference type="EnsemblMetazoa" id="XM_022799576">
    <property type="protein sequence ID" value="XP_022655311"/>
    <property type="gene ID" value="LOC111247963"/>
</dbReference>
<dbReference type="KEGG" id="vde:111247963"/>
<organism evidence="15 16">
    <name type="scientific">Varroa destructor</name>
    <name type="common">Honeybee mite</name>
    <dbReference type="NCBI Taxonomy" id="109461"/>
    <lineage>
        <taxon>Eukaryota</taxon>
        <taxon>Metazoa</taxon>
        <taxon>Ecdysozoa</taxon>
        <taxon>Arthropoda</taxon>
        <taxon>Chelicerata</taxon>
        <taxon>Arachnida</taxon>
        <taxon>Acari</taxon>
        <taxon>Parasitiformes</taxon>
        <taxon>Mesostigmata</taxon>
        <taxon>Gamasina</taxon>
        <taxon>Dermanyssoidea</taxon>
        <taxon>Varroidae</taxon>
        <taxon>Varroa</taxon>
    </lineage>
</organism>
<dbReference type="PROSITE" id="PS00086">
    <property type="entry name" value="CYTOCHROME_P450"/>
    <property type="match status" value="1"/>
</dbReference>
<evidence type="ECO:0000256" key="4">
    <source>
        <dbReference type="ARBA" id="ARBA00010617"/>
    </source>
</evidence>
<dbReference type="InterPro" id="IPR017972">
    <property type="entry name" value="Cyt_P450_CS"/>
</dbReference>
<dbReference type="Proteomes" id="UP000594260">
    <property type="component" value="Unplaced"/>
</dbReference>
<comment type="similarity">
    <text evidence="4 13">Belongs to the cytochrome P450 family.</text>
</comment>
<comment type="subcellular location">
    <subcellularLocation>
        <location evidence="3">Endoplasmic reticulum membrane</location>
        <topology evidence="3">Peripheral membrane protein</topology>
    </subcellularLocation>
    <subcellularLocation>
        <location evidence="2">Microsome membrane</location>
        <topology evidence="2">Peripheral membrane protein</topology>
    </subcellularLocation>
</comment>
<keyword evidence="5 12" id="KW-0349">Heme</keyword>
<evidence type="ECO:0000256" key="12">
    <source>
        <dbReference type="PIRSR" id="PIRSR602401-1"/>
    </source>
</evidence>
<evidence type="ECO:0000256" key="2">
    <source>
        <dbReference type="ARBA" id="ARBA00004174"/>
    </source>
</evidence>
<dbReference type="GO" id="GO:0005789">
    <property type="term" value="C:endoplasmic reticulum membrane"/>
    <property type="evidence" value="ECO:0007669"/>
    <property type="project" value="UniProtKB-SubCell"/>
</dbReference>
<keyword evidence="14" id="KW-0472">Membrane</keyword>
<dbReference type="AlphaFoldDB" id="A0A7M7JT72"/>
<dbReference type="Pfam" id="PF00067">
    <property type="entry name" value="p450"/>
    <property type="match status" value="1"/>
</dbReference>
<keyword evidence="9 12" id="KW-0408">Iron</keyword>
<dbReference type="GO" id="GO:0008395">
    <property type="term" value="F:steroid hydroxylase activity"/>
    <property type="evidence" value="ECO:0007669"/>
    <property type="project" value="TreeGrafter"/>
</dbReference>
<keyword evidence="7" id="KW-0492">Microsome</keyword>
<dbReference type="GO" id="GO:0020037">
    <property type="term" value="F:heme binding"/>
    <property type="evidence" value="ECO:0007669"/>
    <property type="project" value="InterPro"/>
</dbReference>
<dbReference type="GeneID" id="111247963"/>
<evidence type="ECO:0000256" key="3">
    <source>
        <dbReference type="ARBA" id="ARBA00004406"/>
    </source>
</evidence>
<evidence type="ECO:0000256" key="10">
    <source>
        <dbReference type="ARBA" id="ARBA00023033"/>
    </source>
</evidence>
<feature type="transmembrane region" description="Helical" evidence="14">
    <location>
        <begin position="6"/>
        <end position="24"/>
    </location>
</feature>
<comment type="cofactor">
    <cofactor evidence="1 12">
        <name>heme</name>
        <dbReference type="ChEBI" id="CHEBI:30413"/>
    </cofactor>
</comment>
<evidence type="ECO:0000256" key="9">
    <source>
        <dbReference type="ARBA" id="ARBA00023004"/>
    </source>
</evidence>
<keyword evidence="6 12" id="KW-0479">Metal-binding</keyword>
<evidence type="ECO:0000256" key="6">
    <source>
        <dbReference type="ARBA" id="ARBA00022723"/>
    </source>
</evidence>
<dbReference type="SUPFAM" id="SSF48264">
    <property type="entry name" value="Cytochrome P450"/>
    <property type="match status" value="1"/>
</dbReference>
<protein>
    <recommendedName>
        <fullName evidence="17">Cytochrome P450</fullName>
    </recommendedName>
</protein>
<dbReference type="FunFam" id="1.10.630.10:FF:000182">
    <property type="entry name" value="Cytochrome P450 3A4"/>
    <property type="match status" value="1"/>
</dbReference>
<dbReference type="OMA" id="HRNCIGR"/>
<name>A0A7M7JT72_VARDE</name>
<feature type="binding site" description="axial binding residue" evidence="12">
    <location>
        <position position="433"/>
    </location>
    <ligand>
        <name>heme</name>
        <dbReference type="ChEBI" id="CHEBI:30413"/>
    </ligand>
    <ligandPart>
        <name>Fe</name>
        <dbReference type="ChEBI" id="CHEBI:18248"/>
    </ligandPart>
</feature>
<dbReference type="FunCoup" id="A0A7M7JT72">
    <property type="interactions" value="302"/>
</dbReference>
<evidence type="ECO:0000256" key="7">
    <source>
        <dbReference type="ARBA" id="ARBA00022848"/>
    </source>
</evidence>
<evidence type="ECO:0008006" key="17">
    <source>
        <dbReference type="Google" id="ProtNLM"/>
    </source>
</evidence>
<evidence type="ECO:0000256" key="14">
    <source>
        <dbReference type="SAM" id="Phobius"/>
    </source>
</evidence>
<dbReference type="InterPro" id="IPR002401">
    <property type="entry name" value="Cyt_P450_E_grp-I"/>
</dbReference>
<dbReference type="InParanoid" id="A0A7M7JT72"/>
<dbReference type="PANTHER" id="PTHR24302">
    <property type="entry name" value="CYTOCHROME P450 FAMILY 3"/>
    <property type="match status" value="1"/>
</dbReference>
<evidence type="ECO:0000256" key="1">
    <source>
        <dbReference type="ARBA" id="ARBA00001971"/>
    </source>
</evidence>
<keyword evidence="14" id="KW-1133">Transmembrane helix</keyword>
<dbReference type="Gene3D" id="1.10.630.10">
    <property type="entry name" value="Cytochrome P450"/>
    <property type="match status" value="1"/>
</dbReference>
<evidence type="ECO:0000256" key="8">
    <source>
        <dbReference type="ARBA" id="ARBA00023002"/>
    </source>
</evidence>
<proteinExistence type="inferred from homology"/>
<reference evidence="15" key="1">
    <citation type="submission" date="2021-01" db="UniProtKB">
        <authorList>
            <consortium name="EnsemblMetazoa"/>
        </authorList>
    </citation>
    <scope>IDENTIFICATION</scope>
</reference>
<sequence length="494" mass="56501">MWPYLLLVLVALLIIKLINVCLFWSKRGLPYESWPRHFYRLLWLFNTRVISEVIRDDVKKYGTIYGTYRGLTPSLMVADAEIAKEVLIKQFGSFFGRTFEFSTGDALWDNTLTHLPYDQWKAVRTVMGYTFTSSKIKGMIPKFDKVAKRYGNTIAAVAKSNHNEIDLKKLFYNYSMDSIVAVSFGIDLDCLNDPDNDFVKYGTQILRPGLSLILAFTFPSIIRYLPFAHFPPKGATKFFGNIGKHILAEKKKNLDEVIKNGTADILDLHLIAQKENADNYITDEVLASQAFLFFIGGIETSAITLQLCTYFLATNPEVQDRVYDEVKHIMGERTEVHYDDVQKMKLLEACLLESLRIVPITFSIDRIATEDTEVAGIAIKKGMIVEFPIAFLHHDPKYFPEPDKFIPERFLKDEQVVSETSAFLTFGDGPKSCIGRRLALILIQVLIADILLKVRFDKCSKTPVPLQLRPGFNFTDIFLMPLILRLTPRQEVMR</sequence>
<evidence type="ECO:0000313" key="15">
    <source>
        <dbReference type="EnsemblMetazoa" id="XP_022655311"/>
    </source>
</evidence>
<dbReference type="PANTHER" id="PTHR24302:SF15">
    <property type="entry name" value="FATTY-ACID PEROXYGENASE"/>
    <property type="match status" value="1"/>
</dbReference>
<evidence type="ECO:0000256" key="13">
    <source>
        <dbReference type="RuleBase" id="RU000461"/>
    </source>
</evidence>
<dbReference type="GO" id="GO:0005506">
    <property type="term" value="F:iron ion binding"/>
    <property type="evidence" value="ECO:0007669"/>
    <property type="project" value="InterPro"/>
</dbReference>
<dbReference type="InterPro" id="IPR036396">
    <property type="entry name" value="Cyt_P450_sf"/>
</dbReference>
<comment type="function">
    <text evidence="11">Cytochromes P450 are a group of heme-thiolate monooxygenases. They oxidize a variety of structurally unrelated compounds, including steroids, fatty acids, and xenobiotics.</text>
</comment>
<keyword evidence="10 13" id="KW-0503">Monooxygenase</keyword>
<keyword evidence="7" id="KW-0256">Endoplasmic reticulum</keyword>
<dbReference type="InterPro" id="IPR001128">
    <property type="entry name" value="Cyt_P450"/>
</dbReference>
<keyword evidence="16" id="KW-1185">Reference proteome</keyword>
<evidence type="ECO:0000313" key="16">
    <source>
        <dbReference type="Proteomes" id="UP000594260"/>
    </source>
</evidence>
<dbReference type="InterPro" id="IPR050705">
    <property type="entry name" value="Cytochrome_P450_3A"/>
</dbReference>
<accession>A0A7M7JT72</accession>
<evidence type="ECO:0000256" key="5">
    <source>
        <dbReference type="ARBA" id="ARBA00022617"/>
    </source>
</evidence>
<dbReference type="GO" id="GO:0016705">
    <property type="term" value="F:oxidoreductase activity, acting on paired donors, with incorporation or reduction of molecular oxygen"/>
    <property type="evidence" value="ECO:0007669"/>
    <property type="project" value="InterPro"/>
</dbReference>
<keyword evidence="14" id="KW-0812">Transmembrane</keyword>
<keyword evidence="8 13" id="KW-0560">Oxidoreductase</keyword>
<evidence type="ECO:0000256" key="11">
    <source>
        <dbReference type="ARBA" id="ARBA00043906"/>
    </source>
</evidence>
<dbReference type="RefSeq" id="XP_022655311.1">
    <property type="nucleotide sequence ID" value="XM_022799576.1"/>
</dbReference>